<protein>
    <submittedName>
        <fullName evidence="1">Uncharacterized protein</fullName>
    </submittedName>
</protein>
<dbReference type="RefSeq" id="WP_091697601.1">
    <property type="nucleotide sequence ID" value="NZ_FPCG01000007.1"/>
</dbReference>
<dbReference type="Proteomes" id="UP000198881">
    <property type="component" value="Unassembled WGS sequence"/>
</dbReference>
<organism evidence="1 2">
    <name type="scientific">Micrococcus terreus</name>
    <dbReference type="NCBI Taxonomy" id="574650"/>
    <lineage>
        <taxon>Bacteria</taxon>
        <taxon>Bacillati</taxon>
        <taxon>Actinomycetota</taxon>
        <taxon>Actinomycetes</taxon>
        <taxon>Micrococcales</taxon>
        <taxon>Micrococcaceae</taxon>
        <taxon>Micrococcus</taxon>
    </lineage>
</organism>
<dbReference type="OrthoDB" id="5074912at2"/>
<gene>
    <name evidence="1" type="ORF">SAMN04487966_10728</name>
</gene>
<proteinExistence type="predicted"/>
<sequence>MIPGIPSRYRDLSPTSETIASTPAFGALSAAAVAGLTLVEHRNLGPVAKAAYRLAYAGFAGVYGAAITQQQNVVSTAKALLIEDEPFPPESIRPSVVGPLAAGATLGLAELNEAIDGKLVDWIGNRGVSHPRALLAGVGAALMGAMWFTDRRETLQMTHDLDAQEIEPGPSQPLDRRVIAILERLLRDDLPGAVALRQQLDSVLQLHPELSSDTDLELEVDEDAPRAVPYTQVWPVQGRFTRDGEELAIELQIHQGRLSMISLMVPDAPWGADRDEEDTDYAEGSEQERAHTILEEMTEWPEVTEVRFVLDGES</sequence>
<evidence type="ECO:0000313" key="2">
    <source>
        <dbReference type="Proteomes" id="UP000198881"/>
    </source>
</evidence>
<dbReference type="EMBL" id="FPCG01000007">
    <property type="protein sequence ID" value="SFV23369.1"/>
    <property type="molecule type" value="Genomic_DNA"/>
</dbReference>
<reference evidence="1 2" key="1">
    <citation type="submission" date="2016-10" db="EMBL/GenBank/DDBJ databases">
        <authorList>
            <person name="de Groot N.N."/>
        </authorList>
    </citation>
    <scope>NUCLEOTIDE SEQUENCE [LARGE SCALE GENOMIC DNA]</scope>
    <source>
        <strain evidence="1 2">CGMCC 1.7054</strain>
    </source>
</reference>
<dbReference type="AlphaFoldDB" id="A0A1I7MNA5"/>
<name>A0A1I7MNA5_9MICC</name>
<evidence type="ECO:0000313" key="1">
    <source>
        <dbReference type="EMBL" id="SFV23369.1"/>
    </source>
</evidence>
<accession>A0A1I7MNA5</accession>
<keyword evidence="2" id="KW-1185">Reference proteome</keyword>